<sequence>MKQDDQIAKIKQSIPSAAAPLYLLMGEEPFFIDSLTEFLEDHLLPEEDRAFNQTILYGPSTSVAEIRDTAARFPMGADRQTVIVREAQALDAKIDQLLPYVASPAASTVLVLCYKGKNMDRRKAVYKEIAKRGVVFESPRVYESEIPTFIKEQLARYGISLTGKAMLMLVESLGTDLSRIASEARKLSIVLPAGTELRPETVEKYIGISRNFNNFEFQKAIANRDAAKALQIAEYFATSKDSNPLSSIAVLFGFFSKLIVYHNLADRSAGAVAAALGVNPYFVRDYTQAALQYNLRQSVRAVEVLREADLKAKGVDAGDISPEDIYKELIFKLLSL</sequence>
<dbReference type="Proteomes" id="UP000824161">
    <property type="component" value="Unassembled WGS sequence"/>
</dbReference>
<evidence type="ECO:0000256" key="1">
    <source>
        <dbReference type="ARBA" id="ARBA00012417"/>
    </source>
</evidence>
<evidence type="ECO:0000259" key="9">
    <source>
        <dbReference type="Pfam" id="PF06144"/>
    </source>
</evidence>
<gene>
    <name evidence="11" type="primary">holA</name>
    <name evidence="11" type="ORF">IAC44_03565</name>
</gene>
<dbReference type="Gene3D" id="3.40.50.300">
    <property type="entry name" value="P-loop containing nucleotide triphosphate hydrolases"/>
    <property type="match status" value="1"/>
</dbReference>
<dbReference type="GO" id="GO:0003677">
    <property type="term" value="F:DNA binding"/>
    <property type="evidence" value="ECO:0007669"/>
    <property type="project" value="InterPro"/>
</dbReference>
<reference evidence="11" key="1">
    <citation type="submission" date="2020-10" db="EMBL/GenBank/DDBJ databases">
        <authorList>
            <person name="Gilroy R."/>
        </authorList>
    </citation>
    <scope>NUCLEOTIDE SEQUENCE</scope>
    <source>
        <strain evidence="11">1383</strain>
    </source>
</reference>
<comment type="catalytic activity">
    <reaction evidence="8">
        <text>DNA(n) + a 2'-deoxyribonucleoside 5'-triphosphate = DNA(n+1) + diphosphate</text>
        <dbReference type="Rhea" id="RHEA:22508"/>
        <dbReference type="Rhea" id="RHEA-COMP:17339"/>
        <dbReference type="Rhea" id="RHEA-COMP:17340"/>
        <dbReference type="ChEBI" id="CHEBI:33019"/>
        <dbReference type="ChEBI" id="CHEBI:61560"/>
        <dbReference type="ChEBI" id="CHEBI:173112"/>
        <dbReference type="EC" id="2.7.7.7"/>
    </reaction>
</comment>
<keyword evidence="4 11" id="KW-0548">Nucleotidyltransferase</keyword>
<keyword evidence="6" id="KW-0239">DNA-directed DNA polymerase</keyword>
<evidence type="ECO:0000259" key="10">
    <source>
        <dbReference type="Pfam" id="PF21694"/>
    </source>
</evidence>
<evidence type="ECO:0000256" key="4">
    <source>
        <dbReference type="ARBA" id="ARBA00022695"/>
    </source>
</evidence>
<evidence type="ECO:0000256" key="5">
    <source>
        <dbReference type="ARBA" id="ARBA00022705"/>
    </source>
</evidence>
<dbReference type="NCBIfam" id="TIGR01128">
    <property type="entry name" value="holA"/>
    <property type="match status" value="1"/>
</dbReference>
<dbReference type="Gene3D" id="1.20.272.10">
    <property type="match status" value="1"/>
</dbReference>
<name>A0A9D1HBA5_9FLAO</name>
<evidence type="ECO:0000256" key="3">
    <source>
        <dbReference type="ARBA" id="ARBA00022679"/>
    </source>
</evidence>
<dbReference type="PANTHER" id="PTHR34388:SF1">
    <property type="entry name" value="DNA POLYMERASE III SUBUNIT DELTA"/>
    <property type="match status" value="1"/>
</dbReference>
<keyword evidence="5" id="KW-0235">DNA replication</keyword>
<organism evidence="11 12">
    <name type="scientific">Candidatus Merdimorpha stercoravium</name>
    <dbReference type="NCBI Taxonomy" id="2840863"/>
    <lineage>
        <taxon>Bacteria</taxon>
        <taxon>Pseudomonadati</taxon>
        <taxon>Bacteroidota</taxon>
        <taxon>Flavobacteriia</taxon>
        <taxon>Flavobacteriales</taxon>
        <taxon>Candidatus Merdimorpha</taxon>
    </lineage>
</organism>
<evidence type="ECO:0000256" key="6">
    <source>
        <dbReference type="ARBA" id="ARBA00022932"/>
    </source>
</evidence>
<dbReference type="SUPFAM" id="SSF48019">
    <property type="entry name" value="post-AAA+ oligomerization domain-like"/>
    <property type="match status" value="1"/>
</dbReference>
<proteinExistence type="inferred from homology"/>
<dbReference type="GO" id="GO:0009360">
    <property type="term" value="C:DNA polymerase III complex"/>
    <property type="evidence" value="ECO:0007669"/>
    <property type="project" value="InterPro"/>
</dbReference>
<feature type="domain" description="DNA polymerase III delta N-terminal" evidence="9">
    <location>
        <begin position="22"/>
        <end position="137"/>
    </location>
</feature>
<dbReference type="AlphaFoldDB" id="A0A9D1HBA5"/>
<dbReference type="InterPro" id="IPR005790">
    <property type="entry name" value="DNA_polIII_delta"/>
</dbReference>
<evidence type="ECO:0000256" key="8">
    <source>
        <dbReference type="ARBA" id="ARBA00049244"/>
    </source>
</evidence>
<dbReference type="Gene3D" id="1.10.8.60">
    <property type="match status" value="1"/>
</dbReference>
<comment type="similarity">
    <text evidence="7">Belongs to the DNA polymerase HolA subunit family.</text>
</comment>
<reference evidence="11" key="2">
    <citation type="journal article" date="2021" name="PeerJ">
        <title>Extensive microbial diversity within the chicken gut microbiome revealed by metagenomics and culture.</title>
        <authorList>
            <person name="Gilroy R."/>
            <person name="Ravi A."/>
            <person name="Getino M."/>
            <person name="Pursley I."/>
            <person name="Horton D.L."/>
            <person name="Alikhan N.F."/>
            <person name="Baker D."/>
            <person name="Gharbi K."/>
            <person name="Hall N."/>
            <person name="Watson M."/>
            <person name="Adriaenssens E.M."/>
            <person name="Foster-Nyarko E."/>
            <person name="Jarju S."/>
            <person name="Secka A."/>
            <person name="Antonio M."/>
            <person name="Oren A."/>
            <person name="Chaudhuri R.R."/>
            <person name="La Ragione R."/>
            <person name="Hildebrand F."/>
            <person name="Pallen M.J."/>
        </authorList>
    </citation>
    <scope>NUCLEOTIDE SEQUENCE</scope>
    <source>
        <strain evidence="11">1383</strain>
    </source>
</reference>
<dbReference type="PANTHER" id="PTHR34388">
    <property type="entry name" value="DNA POLYMERASE III SUBUNIT DELTA"/>
    <property type="match status" value="1"/>
</dbReference>
<evidence type="ECO:0000256" key="7">
    <source>
        <dbReference type="ARBA" id="ARBA00034754"/>
    </source>
</evidence>
<dbReference type="GO" id="GO:0003887">
    <property type="term" value="F:DNA-directed DNA polymerase activity"/>
    <property type="evidence" value="ECO:0007669"/>
    <property type="project" value="UniProtKB-KW"/>
</dbReference>
<dbReference type="Pfam" id="PF21694">
    <property type="entry name" value="DNA_pol3_delta_C"/>
    <property type="match status" value="1"/>
</dbReference>
<feature type="domain" description="DNA polymerase III delta subunit-like C-terminal" evidence="10">
    <location>
        <begin position="213"/>
        <end position="313"/>
    </location>
</feature>
<dbReference type="EC" id="2.7.7.7" evidence="1"/>
<dbReference type="InterPro" id="IPR008921">
    <property type="entry name" value="DNA_pol3_clamp-load_cplx_C"/>
</dbReference>
<dbReference type="EMBL" id="DVLY01000084">
    <property type="protein sequence ID" value="HIT97897.1"/>
    <property type="molecule type" value="Genomic_DNA"/>
</dbReference>
<accession>A0A9D1HBA5</accession>
<dbReference type="SUPFAM" id="SSF52540">
    <property type="entry name" value="P-loop containing nucleoside triphosphate hydrolases"/>
    <property type="match status" value="1"/>
</dbReference>
<dbReference type="Pfam" id="PF06144">
    <property type="entry name" value="DNA_pol3_delta"/>
    <property type="match status" value="1"/>
</dbReference>
<protein>
    <recommendedName>
        <fullName evidence="2">DNA polymerase III subunit delta</fullName>
        <ecNumber evidence="1">2.7.7.7</ecNumber>
    </recommendedName>
</protein>
<comment type="caution">
    <text evidence="11">The sequence shown here is derived from an EMBL/GenBank/DDBJ whole genome shotgun (WGS) entry which is preliminary data.</text>
</comment>
<dbReference type="GO" id="GO:0006261">
    <property type="term" value="P:DNA-templated DNA replication"/>
    <property type="evidence" value="ECO:0007669"/>
    <property type="project" value="TreeGrafter"/>
</dbReference>
<evidence type="ECO:0000313" key="11">
    <source>
        <dbReference type="EMBL" id="HIT97897.1"/>
    </source>
</evidence>
<evidence type="ECO:0000313" key="12">
    <source>
        <dbReference type="Proteomes" id="UP000824161"/>
    </source>
</evidence>
<dbReference type="InterPro" id="IPR048466">
    <property type="entry name" value="DNA_pol3_delta-like_C"/>
</dbReference>
<keyword evidence="3 11" id="KW-0808">Transferase</keyword>
<dbReference type="InterPro" id="IPR010372">
    <property type="entry name" value="DNA_pol3_delta_N"/>
</dbReference>
<evidence type="ECO:0000256" key="2">
    <source>
        <dbReference type="ARBA" id="ARBA00017703"/>
    </source>
</evidence>
<dbReference type="InterPro" id="IPR027417">
    <property type="entry name" value="P-loop_NTPase"/>
</dbReference>